<dbReference type="PROSITE" id="PS50172">
    <property type="entry name" value="BRCT"/>
    <property type="match status" value="5"/>
</dbReference>
<keyword evidence="2" id="KW-0227">DNA damage</keyword>
<dbReference type="InterPro" id="IPR036420">
    <property type="entry name" value="BRCT_dom_sf"/>
</dbReference>
<dbReference type="SUPFAM" id="SSF52113">
    <property type="entry name" value="BRCT domain"/>
    <property type="match status" value="5"/>
</dbReference>
<dbReference type="CDD" id="cd17730">
    <property type="entry name" value="BRCT_PAXIP1_rpt4"/>
    <property type="match status" value="1"/>
</dbReference>
<feature type="region of interest" description="Disordered" evidence="6">
    <location>
        <begin position="207"/>
        <end position="238"/>
    </location>
</feature>
<dbReference type="CDD" id="cd17711">
    <property type="entry name" value="BRCT_PAXIP1_rpt3"/>
    <property type="match status" value="1"/>
</dbReference>
<feature type="region of interest" description="Disordered" evidence="6">
    <location>
        <begin position="267"/>
        <end position="346"/>
    </location>
</feature>
<keyword evidence="3" id="KW-0539">Nucleus</keyword>
<dbReference type="Pfam" id="PF00533">
    <property type="entry name" value="BRCT"/>
    <property type="match status" value="2"/>
</dbReference>
<feature type="domain" description="BRCT" evidence="7">
    <location>
        <begin position="713"/>
        <end position="779"/>
    </location>
</feature>
<organism evidence="8 9">
    <name type="scientific">Patiria miniata</name>
    <name type="common">Bat star</name>
    <name type="synonym">Asterina miniata</name>
    <dbReference type="NCBI Taxonomy" id="46514"/>
    <lineage>
        <taxon>Eukaryota</taxon>
        <taxon>Metazoa</taxon>
        <taxon>Echinodermata</taxon>
        <taxon>Eleutherozoa</taxon>
        <taxon>Asterozoa</taxon>
        <taxon>Asteroidea</taxon>
        <taxon>Valvatacea</taxon>
        <taxon>Valvatida</taxon>
        <taxon>Asterinidae</taxon>
        <taxon>Patiria</taxon>
    </lineage>
</organism>
<dbReference type="PANTHER" id="PTHR23196">
    <property type="entry name" value="PAX TRANSCRIPTION ACTIVATION DOMAIN INTERACTING PROTEIN"/>
    <property type="match status" value="1"/>
</dbReference>
<dbReference type="Proteomes" id="UP000887568">
    <property type="component" value="Unplaced"/>
</dbReference>
<dbReference type="Pfam" id="PF12738">
    <property type="entry name" value="PTCB-BRCT"/>
    <property type="match status" value="2"/>
</dbReference>
<dbReference type="OrthoDB" id="342264at2759"/>
<evidence type="ECO:0000313" key="8">
    <source>
        <dbReference type="EnsemblMetazoa" id="XP_038053451.1"/>
    </source>
</evidence>
<feature type="compositionally biased region" description="Polar residues" evidence="6">
    <location>
        <begin position="211"/>
        <end position="226"/>
    </location>
</feature>
<evidence type="ECO:0000256" key="2">
    <source>
        <dbReference type="ARBA" id="ARBA00022763"/>
    </source>
</evidence>
<keyword evidence="9" id="KW-1185">Reference proteome</keyword>
<evidence type="ECO:0000313" key="9">
    <source>
        <dbReference type="Proteomes" id="UP000887568"/>
    </source>
</evidence>
<feature type="compositionally biased region" description="Basic residues" evidence="6">
    <location>
        <begin position="284"/>
        <end position="299"/>
    </location>
</feature>
<feature type="domain" description="BRCT" evidence="7">
    <location>
        <begin position="440"/>
        <end position="496"/>
    </location>
</feature>
<dbReference type="GO" id="GO:0006974">
    <property type="term" value="P:DNA damage response"/>
    <property type="evidence" value="ECO:0007669"/>
    <property type="project" value="UniProtKB-KW"/>
</dbReference>
<dbReference type="CDD" id="cd17710">
    <property type="entry name" value="BRCT_PAXIP1_rpt2"/>
    <property type="match status" value="1"/>
</dbReference>
<protein>
    <recommendedName>
        <fullName evidence="4">PAX-interacting protein 1</fullName>
    </recommendedName>
    <alternativeName>
        <fullName evidence="5">PAX transactivation activation domain-interacting protein</fullName>
    </alternativeName>
</protein>
<dbReference type="CDD" id="cd17714">
    <property type="entry name" value="BRCT_PAXIP1_rpt1"/>
    <property type="match status" value="1"/>
</dbReference>
<evidence type="ECO:0000256" key="1">
    <source>
        <dbReference type="ARBA" id="ARBA00004123"/>
    </source>
</evidence>
<comment type="subcellular location">
    <subcellularLocation>
        <location evidence="1">Nucleus</location>
    </subcellularLocation>
</comment>
<dbReference type="Pfam" id="PF16589">
    <property type="entry name" value="BRCT_2"/>
    <property type="match status" value="1"/>
</dbReference>
<accession>A0A913ZQU2</accession>
<feature type="domain" description="BRCT" evidence="7">
    <location>
        <begin position="103"/>
        <end position="193"/>
    </location>
</feature>
<dbReference type="GeneID" id="119725911"/>
<reference evidence="8" key="1">
    <citation type="submission" date="2022-11" db="UniProtKB">
        <authorList>
            <consortium name="EnsemblMetazoa"/>
        </authorList>
    </citation>
    <scope>IDENTIFICATION</scope>
</reference>
<dbReference type="CDD" id="cd17712">
    <property type="entry name" value="BRCT_PAXIP1_rpt5"/>
    <property type="match status" value="1"/>
</dbReference>
<evidence type="ECO:0000256" key="4">
    <source>
        <dbReference type="ARBA" id="ARBA00023858"/>
    </source>
</evidence>
<proteinExistence type="predicted"/>
<feature type="domain" description="BRCT" evidence="7">
    <location>
        <begin position="16"/>
        <end position="102"/>
    </location>
</feature>
<dbReference type="GO" id="GO:0005634">
    <property type="term" value="C:nucleus"/>
    <property type="evidence" value="ECO:0007669"/>
    <property type="project" value="UniProtKB-SubCell"/>
</dbReference>
<feature type="compositionally biased region" description="Low complexity" evidence="6">
    <location>
        <begin position="322"/>
        <end position="339"/>
    </location>
</feature>
<name>A0A913ZQU2_PATMI</name>
<evidence type="ECO:0000256" key="6">
    <source>
        <dbReference type="SAM" id="MobiDB-lite"/>
    </source>
</evidence>
<dbReference type="Pfam" id="PF16770">
    <property type="entry name" value="RTT107_BRCT_5"/>
    <property type="match status" value="1"/>
</dbReference>
<dbReference type="CDD" id="cd18440">
    <property type="entry name" value="BRCT_PAXIP1_rpt6"/>
    <property type="match status" value="1"/>
</dbReference>
<feature type="domain" description="BRCT" evidence="7">
    <location>
        <begin position="531"/>
        <end position="587"/>
    </location>
</feature>
<dbReference type="EnsemblMetazoa" id="XM_038197523.1">
    <property type="protein sequence ID" value="XP_038053451.1"/>
    <property type="gene ID" value="LOC119725911"/>
</dbReference>
<dbReference type="Gene3D" id="3.40.50.10190">
    <property type="entry name" value="BRCT domain"/>
    <property type="match status" value="6"/>
</dbReference>
<evidence type="ECO:0000256" key="5">
    <source>
        <dbReference type="ARBA" id="ARBA00030146"/>
    </source>
</evidence>
<dbReference type="SMART" id="SM00292">
    <property type="entry name" value="BRCT"/>
    <property type="match status" value="6"/>
</dbReference>
<sequence length="903" mass="101886">MADDDETTRAKTVKMVKENIFQDVKYYVIGTLDDSIEELLQAGGGSQESYLTDRVTHVIAEEDDPPEISEARDLFDLPVISPLWVEMSVRCRVLLPTKAFQPERSQLFTNVVACFSQMCELDREALWAMVTFYGGSCQLNLNKCCTHLITPNSEGAKYECALQHSDIIQVVTPDWIIDAINAKKVPHTKPYHPSLLLPKLLETDSEVPMETDSTTLGDEGNQSQEMSQDKVKTTQDAPGQLLVYGTPQKQAMKAVFKMKAPWQQELPPMPELPPLIDNVQPTVSHHKHKKEKKKKKKKNKDKDKSRKDKKKDKHSHERHTGTASPSSSSTITEPSSNSPMSHSLPRTLRNITNGVDAFMPAVPQEKRQMSQVLSAIAGMASQQQTRNEMMHANMPLAEQKKYYGHDPTYTLAGENCLLGCIFLIIEYPQLLGPHYIATWRKVISEHGGIVDDCYSDRITHVLCDTQRTEVFSLAIKDGKRCVTANWLNDCLKIKQMKPAWRALHFPVINYPLQPPPCKDQVISMSGFEGGERNDVKTLIELLGAKYTGYFTRGNTLLVCNRMEGAKYEKAQEWQIPVINVQWLNDLVLGNHESIRNLNAARYQVYDQPDPFKIDKYGHMCTNLMDPWTVPLKISHAAKKLCKAMLGKKFLSNLGQKAGQLMKRKCEQGFPVAKRQRKSSVSGEDEWEGSPLMLDPDKIPHVMLTGIDSRAIPDLIKKLEKLGGRTADTMASCTHLITNKVTRTVKFLSGVSVCRFIVTPMWIEESYKSRWFLDENSFLLNDVEAETALLFNLKESMARASQRKLLKDVTLYLTPGVQPGPGLIHEIIEMAGGRLLTTRPSLAKISAMQSTMGASAFVVISCENDLPWCRDFFRHKIDVHNAEFILTGVLRQQLDFTSFKFCPP</sequence>
<evidence type="ECO:0000259" key="7">
    <source>
        <dbReference type="PROSITE" id="PS50172"/>
    </source>
</evidence>
<dbReference type="AlphaFoldDB" id="A0A913ZQU2"/>
<evidence type="ECO:0000256" key="3">
    <source>
        <dbReference type="ARBA" id="ARBA00023242"/>
    </source>
</evidence>
<dbReference type="OMA" id="AFWLNDC"/>
<dbReference type="InterPro" id="IPR001357">
    <property type="entry name" value="BRCT_dom"/>
</dbReference>
<dbReference type="RefSeq" id="XP_038053451.1">
    <property type="nucleotide sequence ID" value="XM_038197523.1"/>
</dbReference>
<dbReference type="PANTHER" id="PTHR23196:SF1">
    <property type="entry name" value="PAX-INTERACTING PROTEIN 1"/>
    <property type="match status" value="1"/>
</dbReference>
<dbReference type="InterPro" id="IPR051579">
    <property type="entry name" value="DDR_Transcriptional_Reg"/>
</dbReference>